<keyword evidence="1" id="KW-0175">Coiled coil</keyword>
<organism evidence="2">
    <name type="scientific">termite gut metagenome</name>
    <dbReference type="NCBI Taxonomy" id="433724"/>
    <lineage>
        <taxon>unclassified sequences</taxon>
        <taxon>metagenomes</taxon>
        <taxon>organismal metagenomes</taxon>
    </lineage>
</organism>
<reference evidence="2" key="1">
    <citation type="submission" date="2019-03" db="EMBL/GenBank/DDBJ databases">
        <title>Single cell metagenomics reveals metabolic interactions within the superorganism composed of flagellate Streblomastix strix and complex community of Bacteroidetes bacteria on its surface.</title>
        <authorList>
            <person name="Treitli S.C."/>
            <person name="Kolisko M."/>
            <person name="Husnik F."/>
            <person name="Keeling P."/>
            <person name="Hampl V."/>
        </authorList>
    </citation>
    <scope>NUCLEOTIDE SEQUENCE</scope>
    <source>
        <strain evidence="2">STM</strain>
    </source>
</reference>
<dbReference type="EMBL" id="SNRY01003352">
    <property type="protein sequence ID" value="KAA6321299.1"/>
    <property type="molecule type" value="Genomic_DNA"/>
</dbReference>
<feature type="coiled-coil region" evidence="1">
    <location>
        <begin position="127"/>
        <end position="158"/>
    </location>
</feature>
<evidence type="ECO:0000256" key="1">
    <source>
        <dbReference type="SAM" id="Coils"/>
    </source>
</evidence>
<protein>
    <submittedName>
        <fullName evidence="2">Uncharacterized protein</fullName>
    </submittedName>
</protein>
<gene>
    <name evidence="2" type="ORF">EZS27_029038</name>
</gene>
<dbReference type="AlphaFoldDB" id="A0A5J4QIZ7"/>
<sequence length="564" mass="64406">MKKLLTFFIVATFIMVACEKEPIQVSMPNYVEQLSLLEKQMALVSDSLSKYGSNYAGFQRTLAALTDNVHSLHETFFSFNQAEQLKYISELQQDFWRINSGIEELKISYATMADLVKKQSEENSTNNEDLKLALANHKSQLESKIQAIQDSVEELAGNIQNGPSDVDITAWIDEWFKNKFDLINKQFKNNLDSISNEFNNRLDAIKSNYKIKILDSKITSADDGKFKEIKITTVTNQGGRIYWSGGHILDAERDRYLKSSLFGGSNVSGSIDFSSLQSPRFTRDEILIIQFQPSAININDYSFSIINSNGEKLSNITVSCEERDDLITRNSTGIYNLRISLINRGSDGVQRFIFEAGNNIYAIQAEKKNDLERIISDFEIIFKNHYGYMNVYYSYQEIKESKDVARFSGTTFTISNDKVSSSQENLPPVDIFCFENSSNALWITAADQLKISYPYNFMNNFTLYPGEHLEFELTGLMKDAYLWYVDVLDNKDGTRYEDINDQFTGVNVIKSCTEKIDISIKRNSNASETEKINALYRIHVINYNGTYTDVGYTGFVLPIEVQKK</sequence>
<dbReference type="PROSITE" id="PS51257">
    <property type="entry name" value="PROKAR_LIPOPROTEIN"/>
    <property type="match status" value="1"/>
</dbReference>
<evidence type="ECO:0000313" key="2">
    <source>
        <dbReference type="EMBL" id="KAA6321299.1"/>
    </source>
</evidence>
<comment type="caution">
    <text evidence="2">The sequence shown here is derived from an EMBL/GenBank/DDBJ whole genome shotgun (WGS) entry which is preliminary data.</text>
</comment>
<name>A0A5J4QIZ7_9ZZZZ</name>
<accession>A0A5J4QIZ7</accession>
<proteinExistence type="predicted"/>